<dbReference type="Pfam" id="PF12022">
    <property type="entry name" value="COG2_C"/>
    <property type="match status" value="1"/>
</dbReference>
<evidence type="ECO:0000256" key="3">
    <source>
        <dbReference type="ARBA" id="ARBA00020977"/>
    </source>
</evidence>
<dbReference type="STRING" id="158441.A0A226EGL6"/>
<keyword evidence="6" id="KW-0333">Golgi apparatus</keyword>
<feature type="domain" description="COG complex component COG2 C-terminal" evidence="10">
    <location>
        <begin position="372"/>
        <end position="665"/>
    </location>
</feature>
<evidence type="ECO:0000256" key="6">
    <source>
        <dbReference type="ARBA" id="ARBA00023034"/>
    </source>
</evidence>
<dbReference type="GO" id="GO:0007030">
    <property type="term" value="P:Golgi organization"/>
    <property type="evidence" value="ECO:0007669"/>
    <property type="project" value="InterPro"/>
</dbReference>
<evidence type="ECO:0000256" key="1">
    <source>
        <dbReference type="ARBA" id="ARBA00004395"/>
    </source>
</evidence>
<dbReference type="InterPro" id="IPR009316">
    <property type="entry name" value="COG2"/>
</dbReference>
<keyword evidence="4" id="KW-0813">Transport</keyword>
<dbReference type="GO" id="GO:0000139">
    <property type="term" value="C:Golgi membrane"/>
    <property type="evidence" value="ECO:0007669"/>
    <property type="project" value="UniProtKB-SubCell"/>
</dbReference>
<dbReference type="EMBL" id="LNIX01000003">
    <property type="protein sequence ID" value="OXA56803.1"/>
    <property type="molecule type" value="Genomic_DNA"/>
</dbReference>
<dbReference type="Proteomes" id="UP000198287">
    <property type="component" value="Unassembled WGS sequence"/>
</dbReference>
<evidence type="ECO:0000256" key="4">
    <source>
        <dbReference type="ARBA" id="ARBA00022448"/>
    </source>
</evidence>
<sequence length="695" mass="79327">MGFHDGFFTGSNRLNFEPEEFHADSFSVDSFIQRKRQAVPLDVLRDDLGSHLKCLRSSLIELINQDYGQFVNLSSNLVGLDGRIQSIVGPLTRTKNDLQGFDQLLDDNILSLSSQLETRRRIRKGKVQLQYLRMASVALDSSEKLIKKVPSEIGSQMDFCMLRNACDEVAEAKFLLQCCGNSKLETQLVSRWGVLCNTILSRIKNLLKAYADIDFINETDLAKSSQDSKTIMKSLLYMYTELQCDPVVEDILVKEVLQPKCELVLSKKGNIGALFDTIEVFLAQSPLIFVWRNLQEFPWMAKYDFIGRAIFPCVLNILCKHFPHIWSPSNPESFHSNWMRCDKFILTLENSMPSIDHLQQFRVSHAVKEFNSKWQFPVYFQLRFHAIATELESALEDLTAPCSTTDFKLDATRVMIKVLNQCWDRDKVYISRISGRFLKASALVVSRYIREIQMKISTNKSVSIHLSINAYCDLNLAELVVRQILLQKMTNDCYLNSSCLEEENLNTDLTTQQLSNSAVQFLSQFLWEDARGAIAANLVEIAISQSSTSISAVNDLPRLFRRTNRDSPSKPLEYVESILLPVSSLKNDIYNSHQTDLWEKIGDKIGLQILQRYQAQVQEVLVSVQRMEESLRRLKKVKGQSQSSGDAGKGQTDDDKIRLQIQLDVNYFVQKLNEISPHVDTSGIQSLFRTENGKQ</sequence>
<keyword evidence="12" id="KW-1185">Reference proteome</keyword>
<dbReference type="OrthoDB" id="332281at2759"/>
<protein>
    <recommendedName>
        <fullName evidence="3">Conserved oligomeric Golgi complex subunit 2</fullName>
    </recommendedName>
    <alternativeName>
        <fullName evidence="8">Component of oligomeric Golgi complex 2</fullName>
    </alternativeName>
</protein>
<dbReference type="AlphaFoldDB" id="A0A226EGL6"/>
<dbReference type="GO" id="GO:0015031">
    <property type="term" value="P:protein transport"/>
    <property type="evidence" value="ECO:0007669"/>
    <property type="project" value="UniProtKB-KW"/>
</dbReference>
<evidence type="ECO:0000256" key="8">
    <source>
        <dbReference type="ARBA" id="ARBA00031344"/>
    </source>
</evidence>
<comment type="similarity">
    <text evidence="2">Belongs to the COG2 family.</text>
</comment>
<evidence type="ECO:0000256" key="7">
    <source>
        <dbReference type="ARBA" id="ARBA00023136"/>
    </source>
</evidence>
<dbReference type="OMA" id="TFIDKCM"/>
<keyword evidence="5" id="KW-0653">Protein transport</keyword>
<dbReference type="InterPro" id="IPR024603">
    <property type="entry name" value="COG_complex_COG2_C"/>
</dbReference>
<comment type="subcellular location">
    <subcellularLocation>
        <location evidence="1">Golgi apparatus membrane</location>
        <topology evidence="1">Peripheral membrane protein</topology>
    </subcellularLocation>
</comment>
<proteinExistence type="inferred from homology"/>
<evidence type="ECO:0000256" key="2">
    <source>
        <dbReference type="ARBA" id="ARBA00007603"/>
    </source>
</evidence>
<gene>
    <name evidence="11" type="ORF">Fcan01_07443</name>
</gene>
<dbReference type="Pfam" id="PF06148">
    <property type="entry name" value="COG2_N"/>
    <property type="match status" value="1"/>
</dbReference>
<reference evidence="11 12" key="1">
    <citation type="submission" date="2015-12" db="EMBL/GenBank/DDBJ databases">
        <title>The genome of Folsomia candida.</title>
        <authorList>
            <person name="Faddeeva A."/>
            <person name="Derks M.F."/>
            <person name="Anvar Y."/>
            <person name="Smit S."/>
            <person name="Van Straalen N."/>
            <person name="Roelofs D."/>
        </authorList>
    </citation>
    <scope>NUCLEOTIDE SEQUENCE [LARGE SCALE GENOMIC DNA]</scope>
    <source>
        <strain evidence="11 12">VU population</strain>
        <tissue evidence="11">Whole body</tissue>
    </source>
</reference>
<keyword evidence="7" id="KW-0472">Membrane</keyword>
<dbReference type="PANTHER" id="PTHR12961">
    <property type="entry name" value="CONSERVED OLIGOMERIC GOLGI COMPLEX COMPONENT 2"/>
    <property type="match status" value="1"/>
</dbReference>
<evidence type="ECO:0000313" key="11">
    <source>
        <dbReference type="EMBL" id="OXA56803.1"/>
    </source>
</evidence>
<dbReference type="InterPro" id="IPR024602">
    <property type="entry name" value="COG_su2_N"/>
</dbReference>
<evidence type="ECO:0000259" key="9">
    <source>
        <dbReference type="Pfam" id="PF06148"/>
    </source>
</evidence>
<comment type="caution">
    <text evidence="11">The sequence shown here is derived from an EMBL/GenBank/DDBJ whole genome shotgun (WGS) entry which is preliminary data.</text>
</comment>
<dbReference type="GO" id="GO:0006891">
    <property type="term" value="P:intra-Golgi vesicle-mediated transport"/>
    <property type="evidence" value="ECO:0007669"/>
    <property type="project" value="TreeGrafter"/>
</dbReference>
<name>A0A226EGL6_FOLCA</name>
<feature type="domain" description="Conserved oligomeric Golgi complex subunit 2 N-terminal" evidence="9">
    <location>
        <begin position="15"/>
        <end position="86"/>
    </location>
</feature>
<evidence type="ECO:0000259" key="10">
    <source>
        <dbReference type="Pfam" id="PF12022"/>
    </source>
</evidence>
<evidence type="ECO:0000256" key="5">
    <source>
        <dbReference type="ARBA" id="ARBA00022927"/>
    </source>
</evidence>
<evidence type="ECO:0000313" key="12">
    <source>
        <dbReference type="Proteomes" id="UP000198287"/>
    </source>
</evidence>
<dbReference type="PANTHER" id="PTHR12961:SF0">
    <property type="entry name" value="CONSERVED OLIGOMERIC GOLGI COMPLEX SUBUNIT 2"/>
    <property type="match status" value="1"/>
</dbReference>
<accession>A0A226EGL6</accession>
<dbReference type="GO" id="GO:0017119">
    <property type="term" value="C:Golgi transport complex"/>
    <property type="evidence" value="ECO:0007669"/>
    <property type="project" value="TreeGrafter"/>
</dbReference>
<organism evidence="11 12">
    <name type="scientific">Folsomia candida</name>
    <name type="common">Springtail</name>
    <dbReference type="NCBI Taxonomy" id="158441"/>
    <lineage>
        <taxon>Eukaryota</taxon>
        <taxon>Metazoa</taxon>
        <taxon>Ecdysozoa</taxon>
        <taxon>Arthropoda</taxon>
        <taxon>Hexapoda</taxon>
        <taxon>Collembola</taxon>
        <taxon>Entomobryomorpha</taxon>
        <taxon>Isotomoidea</taxon>
        <taxon>Isotomidae</taxon>
        <taxon>Proisotominae</taxon>
        <taxon>Folsomia</taxon>
    </lineage>
</organism>